<protein>
    <submittedName>
        <fullName evidence="2">Uncharacterized protein</fullName>
    </submittedName>
</protein>
<reference evidence="2 3" key="1">
    <citation type="journal article" date="2019" name="Environ. Microbiol.">
        <title>At the nexus of three kingdoms: the genome of the mycorrhizal fungus Gigaspora margarita provides insights into plant, endobacterial and fungal interactions.</title>
        <authorList>
            <person name="Venice F."/>
            <person name="Ghignone S."/>
            <person name="Salvioli di Fossalunga A."/>
            <person name="Amselem J."/>
            <person name="Novero M."/>
            <person name="Xianan X."/>
            <person name="Sedzielewska Toro K."/>
            <person name="Morin E."/>
            <person name="Lipzen A."/>
            <person name="Grigoriev I.V."/>
            <person name="Henrissat B."/>
            <person name="Martin F.M."/>
            <person name="Bonfante P."/>
        </authorList>
    </citation>
    <scope>NUCLEOTIDE SEQUENCE [LARGE SCALE GENOMIC DNA]</scope>
    <source>
        <strain evidence="2 3">BEG34</strain>
    </source>
</reference>
<evidence type="ECO:0000313" key="3">
    <source>
        <dbReference type="Proteomes" id="UP000439903"/>
    </source>
</evidence>
<name>A0A8H4EQI0_GIGMA</name>
<evidence type="ECO:0000313" key="2">
    <source>
        <dbReference type="EMBL" id="KAF0534178.1"/>
    </source>
</evidence>
<keyword evidence="1" id="KW-0472">Membrane</keyword>
<dbReference type="EMBL" id="WTPW01000213">
    <property type="protein sequence ID" value="KAF0534178.1"/>
    <property type="molecule type" value="Genomic_DNA"/>
</dbReference>
<comment type="caution">
    <text evidence="2">The sequence shown here is derived from an EMBL/GenBank/DDBJ whole genome shotgun (WGS) entry which is preliminary data.</text>
</comment>
<accession>A0A8H4EQI0</accession>
<feature type="transmembrane region" description="Helical" evidence="1">
    <location>
        <begin position="7"/>
        <end position="27"/>
    </location>
</feature>
<evidence type="ECO:0000256" key="1">
    <source>
        <dbReference type="SAM" id="Phobius"/>
    </source>
</evidence>
<keyword evidence="3" id="KW-1185">Reference proteome</keyword>
<dbReference type="AlphaFoldDB" id="A0A8H4EQI0"/>
<gene>
    <name evidence="2" type="ORF">F8M41_010100</name>
</gene>
<keyword evidence="1" id="KW-1133">Transmembrane helix</keyword>
<keyword evidence="1" id="KW-0812">Transmembrane</keyword>
<feature type="transmembrane region" description="Helical" evidence="1">
    <location>
        <begin position="33"/>
        <end position="53"/>
    </location>
</feature>
<proteinExistence type="predicted"/>
<organism evidence="2 3">
    <name type="scientific">Gigaspora margarita</name>
    <dbReference type="NCBI Taxonomy" id="4874"/>
    <lineage>
        <taxon>Eukaryota</taxon>
        <taxon>Fungi</taxon>
        <taxon>Fungi incertae sedis</taxon>
        <taxon>Mucoromycota</taxon>
        <taxon>Glomeromycotina</taxon>
        <taxon>Glomeromycetes</taxon>
        <taxon>Diversisporales</taxon>
        <taxon>Gigasporaceae</taxon>
        <taxon>Gigaspora</taxon>
    </lineage>
</organism>
<sequence length="109" mass="12145">MTPKQKYLLYQIAFIGAILLSTIFSIVLKTISLGIFAGFSISTPLFYIVKHLIEKNAAERAIAFTNRLNELLLDIMKKKIQLSIGNSGGSRLTAIMPIIWTGELTEMII</sequence>
<dbReference type="Proteomes" id="UP000439903">
    <property type="component" value="Unassembled WGS sequence"/>
</dbReference>